<evidence type="ECO:0000256" key="1">
    <source>
        <dbReference type="SAM" id="MobiDB-lite"/>
    </source>
</evidence>
<name>A0A318LSQ3_9PSEU</name>
<dbReference type="PANTHER" id="PTHR38478">
    <property type="entry name" value="PEPTIDASE M1A AND M12B"/>
    <property type="match status" value="1"/>
</dbReference>
<sequence length="723" mass="76362">MSSDWSFAAQPRFLVHATITGGLGLSATGLDRGEIGPSLLCRADAHPGGGAVTVTACNTAFGYSGETPAEQAAAARSFAESALARCPVTEAGRFDPAPLGLTDLVGAAQRLTDAAGGPFVLDHELSRVERVTAYGEVLAVESVLTFREERPRPRHRPVTAHSPRALGLPRAPGSHPAPGSAVSVRQQVALRPLPEPGYVPVRLDPTVGATSSVAVHRFDEIADRDAETPLATRFRPGEPIVFHLDPAMPPAVRDAVLEGGGWWREAFAEAGLPGRYRVEPLPDGAELTDPRLNVVLWVHRADRGWSTGMTQLDPRTGEILRAVVRLGSQRIEQLRALTESVLAPYDDERGGAVVAGVVASRLRQLAAHEIGHGLGFAHNFASHGHSRPSVMDYPGPVFTLDGDRPVAPAPYATGPGPWDHRQVLALYGDGAVSPEPALRYVTDADARTDDAADACGATWIAAGDPLAGFDGLLQVRAAALRRFGPAVVPPGSDPNEIERRFLLLYLLHRHQATAVAKLVGGIERHYAVTGGAAFTGAATPVPEDTQLAALGRLASVLTPEFLAIPAHARPLLVGPAGGRPRREGQFDHRTAGAFDAAAAIAAGTDIVAGPLLAPARLNRVAEGAGLAPLLAVTVGRALELLTAAERDPCTETIGWTLLRRFEHTVAAKQLHQHTRVAAIEAVTDGPWLREAGRAAVRSRWAAIERCAYEHPAELPDPPLGTPI</sequence>
<feature type="domain" description="EcxA zinc-binding" evidence="2">
    <location>
        <begin position="358"/>
        <end position="628"/>
    </location>
</feature>
<dbReference type="SUPFAM" id="SSF55486">
    <property type="entry name" value="Metalloproteases ('zincins'), catalytic domain"/>
    <property type="match status" value="1"/>
</dbReference>
<dbReference type="OrthoDB" id="9776599at2"/>
<dbReference type="GO" id="GO:0008237">
    <property type="term" value="F:metallopeptidase activity"/>
    <property type="evidence" value="ECO:0007669"/>
    <property type="project" value="InterPro"/>
</dbReference>
<feature type="region of interest" description="Disordered" evidence="1">
    <location>
        <begin position="150"/>
        <end position="180"/>
    </location>
</feature>
<dbReference type="PANTHER" id="PTHR38478:SF1">
    <property type="entry name" value="ZINC DEPENDENT METALLOPROTEASE DOMAIN LIPOPROTEIN"/>
    <property type="match status" value="1"/>
</dbReference>
<dbReference type="Proteomes" id="UP000247892">
    <property type="component" value="Unassembled WGS sequence"/>
</dbReference>
<dbReference type="Pfam" id="PF16313">
    <property type="entry name" value="DUF4953"/>
    <property type="match status" value="1"/>
</dbReference>
<gene>
    <name evidence="3" type="ORF">BA062_14830</name>
</gene>
<reference evidence="3 4" key="1">
    <citation type="submission" date="2016-07" db="EMBL/GenBank/DDBJ databases">
        <title>Draft genome sequence of Prauserella sp. YIM 121212, isolated from alkaline soil.</title>
        <authorList>
            <person name="Ruckert C."/>
            <person name="Albersmeier A."/>
            <person name="Jiang C.-L."/>
            <person name="Jiang Y."/>
            <person name="Kalinowski J."/>
            <person name="Schneider O."/>
            <person name="Winkler A."/>
            <person name="Zotchev S.B."/>
        </authorList>
    </citation>
    <scope>NUCLEOTIDE SEQUENCE [LARGE SCALE GENOMIC DNA]</scope>
    <source>
        <strain evidence="3 4">YIM 121212</strain>
    </source>
</reference>
<protein>
    <recommendedName>
        <fullName evidence="2">EcxA zinc-binding domain-containing protein</fullName>
    </recommendedName>
</protein>
<accession>A0A318LSQ3</accession>
<evidence type="ECO:0000313" key="4">
    <source>
        <dbReference type="Proteomes" id="UP000247892"/>
    </source>
</evidence>
<dbReference type="EMBL" id="MASU01000005">
    <property type="protein sequence ID" value="PXY36640.1"/>
    <property type="molecule type" value="Genomic_DNA"/>
</dbReference>
<dbReference type="InterPro" id="IPR032534">
    <property type="entry name" value="EcxA_zinc-bd"/>
</dbReference>
<comment type="caution">
    <text evidence="3">The sequence shown here is derived from an EMBL/GenBank/DDBJ whole genome shotgun (WGS) entry which is preliminary data.</text>
</comment>
<keyword evidence="4" id="KW-1185">Reference proteome</keyword>
<dbReference type="Gene3D" id="3.40.390.10">
    <property type="entry name" value="Collagenase (Catalytic Domain)"/>
    <property type="match status" value="1"/>
</dbReference>
<evidence type="ECO:0000259" key="2">
    <source>
        <dbReference type="Pfam" id="PF16313"/>
    </source>
</evidence>
<dbReference type="InterPro" id="IPR024079">
    <property type="entry name" value="MetalloPept_cat_dom_sf"/>
</dbReference>
<dbReference type="RefSeq" id="WP_110336708.1">
    <property type="nucleotide sequence ID" value="NZ_MASU01000005.1"/>
</dbReference>
<evidence type="ECO:0000313" key="3">
    <source>
        <dbReference type="EMBL" id="PXY36640.1"/>
    </source>
</evidence>
<proteinExistence type="predicted"/>
<dbReference type="AlphaFoldDB" id="A0A318LSQ3"/>
<organism evidence="3 4">
    <name type="scientific">Prauserella flavalba</name>
    <dbReference type="NCBI Taxonomy" id="1477506"/>
    <lineage>
        <taxon>Bacteria</taxon>
        <taxon>Bacillati</taxon>
        <taxon>Actinomycetota</taxon>
        <taxon>Actinomycetes</taxon>
        <taxon>Pseudonocardiales</taxon>
        <taxon>Pseudonocardiaceae</taxon>
        <taxon>Prauserella</taxon>
    </lineage>
</organism>